<name>A0A318U1R7_9BACL</name>
<evidence type="ECO:0000313" key="1">
    <source>
        <dbReference type="EMBL" id="PYF08315.1"/>
    </source>
</evidence>
<dbReference type="Proteomes" id="UP000247416">
    <property type="component" value="Unassembled WGS sequence"/>
</dbReference>
<dbReference type="SUPFAM" id="SSF56784">
    <property type="entry name" value="HAD-like"/>
    <property type="match status" value="1"/>
</dbReference>
<evidence type="ECO:0000313" key="2">
    <source>
        <dbReference type="Proteomes" id="UP000247416"/>
    </source>
</evidence>
<proteinExistence type="predicted"/>
<dbReference type="AlphaFoldDB" id="A0A318U1R7"/>
<dbReference type="GO" id="GO:0005829">
    <property type="term" value="C:cytosol"/>
    <property type="evidence" value="ECO:0007669"/>
    <property type="project" value="TreeGrafter"/>
</dbReference>
<gene>
    <name evidence="1" type="ORF">BJ095_10280</name>
</gene>
<accession>A0A318U1R7</accession>
<dbReference type="PANTHER" id="PTHR43434">
    <property type="entry name" value="PHOSPHOGLYCOLATE PHOSPHATASE"/>
    <property type="match status" value="1"/>
</dbReference>
<comment type="caution">
    <text evidence="1">The sequence shown here is derived from an EMBL/GenBank/DDBJ whole genome shotgun (WGS) entry which is preliminary data.</text>
</comment>
<dbReference type="InterPro" id="IPR041492">
    <property type="entry name" value="HAD_2"/>
</dbReference>
<dbReference type="InterPro" id="IPR023214">
    <property type="entry name" value="HAD_sf"/>
</dbReference>
<dbReference type="OrthoDB" id="9792518at2"/>
<sequence>MKYIIFDFDGTLADSSTVFMDAWNTYAETFKYYPVKSEDIIATRNLNLHQRAKLFNFPMHKLPIILPKIYSYFKNHILEVKVFEGIKEMLDVLSQNGYSIVILSSNAKENIEMLLKQERIDTVSQVLTSSKLFGKDTVLKKFINKHQLIPENVLYVGDEVRDIIACNKVGLPFMWVSWGLDGLDLVEKEKPKYVVHTPQGIISTLLPPTYFQSNGEKENMI</sequence>
<dbReference type="SFLD" id="SFLDG01129">
    <property type="entry name" value="C1.5:_HAD__Beta-PGM__Phosphata"/>
    <property type="match status" value="1"/>
</dbReference>
<dbReference type="SFLD" id="SFLDS00003">
    <property type="entry name" value="Haloacid_Dehalogenase"/>
    <property type="match status" value="1"/>
</dbReference>
<dbReference type="InterPro" id="IPR050155">
    <property type="entry name" value="HAD-like_hydrolase_sf"/>
</dbReference>
<dbReference type="EMBL" id="QJTJ01000002">
    <property type="protein sequence ID" value="PYF08315.1"/>
    <property type="molecule type" value="Genomic_DNA"/>
</dbReference>
<dbReference type="GO" id="GO:0006281">
    <property type="term" value="P:DNA repair"/>
    <property type="evidence" value="ECO:0007669"/>
    <property type="project" value="TreeGrafter"/>
</dbReference>
<protein>
    <submittedName>
        <fullName evidence="1">Phosphoglycolate phosphatase</fullName>
    </submittedName>
</protein>
<dbReference type="Pfam" id="PF13419">
    <property type="entry name" value="HAD_2"/>
    <property type="match status" value="1"/>
</dbReference>
<dbReference type="InterPro" id="IPR036412">
    <property type="entry name" value="HAD-like_sf"/>
</dbReference>
<organism evidence="1 2">
    <name type="scientific">Ureibacillus chungkukjangi</name>
    <dbReference type="NCBI Taxonomy" id="1202712"/>
    <lineage>
        <taxon>Bacteria</taxon>
        <taxon>Bacillati</taxon>
        <taxon>Bacillota</taxon>
        <taxon>Bacilli</taxon>
        <taxon>Bacillales</taxon>
        <taxon>Caryophanaceae</taxon>
        <taxon>Ureibacillus</taxon>
    </lineage>
</organism>
<dbReference type="PANTHER" id="PTHR43434:SF13">
    <property type="entry name" value="PHOSPHOGLYCOLATE PHOSPHATASE"/>
    <property type="match status" value="1"/>
</dbReference>
<dbReference type="Gene3D" id="3.40.50.1000">
    <property type="entry name" value="HAD superfamily/HAD-like"/>
    <property type="match status" value="1"/>
</dbReference>
<dbReference type="Gene3D" id="1.10.150.240">
    <property type="entry name" value="Putative phosphatase, domain 2"/>
    <property type="match status" value="1"/>
</dbReference>
<dbReference type="GO" id="GO:0008967">
    <property type="term" value="F:phosphoglycolate phosphatase activity"/>
    <property type="evidence" value="ECO:0007669"/>
    <property type="project" value="TreeGrafter"/>
</dbReference>
<reference evidence="1 2" key="1">
    <citation type="submission" date="2018-06" db="EMBL/GenBank/DDBJ databases">
        <title>Genomic Encyclopedia of Archaeal and Bacterial Type Strains, Phase II (KMG-II): from individual species to whole genera.</title>
        <authorList>
            <person name="Goeker M."/>
        </authorList>
    </citation>
    <scope>NUCLEOTIDE SEQUENCE [LARGE SCALE GENOMIC DNA]</scope>
    <source>
        <strain evidence="1 2">KACC 16626</strain>
    </source>
</reference>
<keyword evidence="2" id="KW-1185">Reference proteome</keyword>
<dbReference type="RefSeq" id="WP_107931965.1">
    <property type="nucleotide sequence ID" value="NZ_PYWJ01000001.1"/>
</dbReference>
<dbReference type="InterPro" id="IPR023198">
    <property type="entry name" value="PGP-like_dom2"/>
</dbReference>